<comment type="similarity">
    <text evidence="2">Belongs to the DoxX family.</text>
</comment>
<keyword evidence="5 7" id="KW-1133">Transmembrane helix</keyword>
<feature type="transmembrane region" description="Helical" evidence="7">
    <location>
        <begin position="35"/>
        <end position="52"/>
    </location>
</feature>
<dbReference type="InterPro" id="IPR032808">
    <property type="entry name" value="DoxX"/>
</dbReference>
<dbReference type="OrthoDB" id="8228280at2"/>
<proteinExistence type="inferred from homology"/>
<evidence type="ECO:0000313" key="8">
    <source>
        <dbReference type="EMBL" id="QDA57197.1"/>
    </source>
</evidence>
<evidence type="ECO:0000313" key="9">
    <source>
        <dbReference type="Proteomes" id="UP000308149"/>
    </source>
</evidence>
<dbReference type="PANTHER" id="PTHR33452">
    <property type="entry name" value="OXIDOREDUCTASE CATD-RELATED"/>
    <property type="match status" value="1"/>
</dbReference>
<sequence>MQRCATYANRTPAATERPRDPFAPLWRLRAAVARFEWLGPLLLRLVFGWFWLETGWAKLHNLEFFSQRFVEWGIPFPMLSATASGAVDLVGGALLLLGLGTRLVTIPMIVNMLVALAVVVLPTISTLDEFVELDEVLYVAVLFWLLMAGPGKASLDHAIAGRLRTR</sequence>
<dbReference type="AlphaFoldDB" id="A0A5B7ZQU1"/>
<keyword evidence="9" id="KW-1185">Reference proteome</keyword>
<gene>
    <name evidence="8" type="ORF">FHQ07_07655</name>
</gene>
<dbReference type="RefSeq" id="WP_139716249.1">
    <property type="nucleotide sequence ID" value="NZ_CP040871.1"/>
</dbReference>
<dbReference type="Proteomes" id="UP000308149">
    <property type="component" value="Chromosome"/>
</dbReference>
<evidence type="ECO:0000256" key="1">
    <source>
        <dbReference type="ARBA" id="ARBA00004651"/>
    </source>
</evidence>
<dbReference type="InterPro" id="IPR051907">
    <property type="entry name" value="DoxX-like_oxidoreductase"/>
</dbReference>
<protein>
    <submittedName>
        <fullName evidence="8">DoxX family protein</fullName>
    </submittedName>
</protein>
<evidence type="ECO:0000256" key="4">
    <source>
        <dbReference type="ARBA" id="ARBA00022692"/>
    </source>
</evidence>
<keyword evidence="3" id="KW-1003">Cell membrane</keyword>
<feature type="transmembrane region" description="Helical" evidence="7">
    <location>
        <begin position="104"/>
        <end position="124"/>
    </location>
</feature>
<keyword evidence="4 7" id="KW-0812">Transmembrane</keyword>
<dbReference type="PANTHER" id="PTHR33452:SF19">
    <property type="entry name" value="DOXX FAMILY PROTEIN"/>
    <property type="match status" value="1"/>
</dbReference>
<evidence type="ECO:0000256" key="3">
    <source>
        <dbReference type="ARBA" id="ARBA00022475"/>
    </source>
</evidence>
<evidence type="ECO:0000256" key="7">
    <source>
        <dbReference type="SAM" id="Phobius"/>
    </source>
</evidence>
<feature type="transmembrane region" description="Helical" evidence="7">
    <location>
        <begin position="136"/>
        <end position="155"/>
    </location>
</feature>
<comment type="subcellular location">
    <subcellularLocation>
        <location evidence="1">Cell membrane</location>
        <topology evidence="1">Multi-pass membrane protein</topology>
    </subcellularLocation>
</comment>
<evidence type="ECO:0000256" key="5">
    <source>
        <dbReference type="ARBA" id="ARBA00022989"/>
    </source>
</evidence>
<dbReference type="KEGG" id="thes:FHQ07_07655"/>
<dbReference type="Pfam" id="PF07681">
    <property type="entry name" value="DoxX"/>
    <property type="match status" value="1"/>
</dbReference>
<keyword evidence="6 7" id="KW-0472">Membrane</keyword>
<accession>A0A5B7ZQU1</accession>
<evidence type="ECO:0000256" key="6">
    <source>
        <dbReference type="ARBA" id="ARBA00023136"/>
    </source>
</evidence>
<organism evidence="8 9">
    <name type="scientific">Thermomonas aquatica</name>
    <dbReference type="NCBI Taxonomy" id="2202149"/>
    <lineage>
        <taxon>Bacteria</taxon>
        <taxon>Pseudomonadati</taxon>
        <taxon>Pseudomonadota</taxon>
        <taxon>Gammaproteobacteria</taxon>
        <taxon>Lysobacterales</taxon>
        <taxon>Lysobacteraceae</taxon>
        <taxon>Thermomonas</taxon>
    </lineage>
</organism>
<name>A0A5B7ZQU1_9GAMM</name>
<feature type="transmembrane region" description="Helical" evidence="7">
    <location>
        <begin position="72"/>
        <end position="97"/>
    </location>
</feature>
<dbReference type="EMBL" id="CP040871">
    <property type="protein sequence ID" value="QDA57197.1"/>
    <property type="molecule type" value="Genomic_DNA"/>
</dbReference>
<dbReference type="GO" id="GO:0005886">
    <property type="term" value="C:plasma membrane"/>
    <property type="evidence" value="ECO:0007669"/>
    <property type="project" value="UniProtKB-SubCell"/>
</dbReference>
<reference evidence="8 9" key="1">
    <citation type="submission" date="2019-06" db="EMBL/GenBank/DDBJ databases">
        <title>Thermomonas aquatica sp. nov., isolated from an industrial wastewater treatment plant.</title>
        <authorList>
            <person name="Jeon J.H."/>
            <person name="Park D.-S."/>
        </authorList>
    </citation>
    <scope>NUCLEOTIDE SEQUENCE [LARGE SCALE GENOMIC DNA]</scope>
    <source>
        <strain evidence="8 9">SY21</strain>
    </source>
</reference>
<evidence type="ECO:0000256" key="2">
    <source>
        <dbReference type="ARBA" id="ARBA00006679"/>
    </source>
</evidence>